<dbReference type="PANTHER" id="PTHR11802">
    <property type="entry name" value="SERINE PROTEASE FAMILY S10 SERINE CARBOXYPEPTIDASE"/>
    <property type="match status" value="1"/>
</dbReference>
<dbReference type="InterPro" id="IPR001563">
    <property type="entry name" value="Peptidase_S10"/>
</dbReference>
<dbReference type="InterPro" id="IPR029058">
    <property type="entry name" value="AB_hydrolase_fold"/>
</dbReference>
<dbReference type="GO" id="GO:0004185">
    <property type="term" value="F:serine-type carboxypeptidase activity"/>
    <property type="evidence" value="ECO:0007669"/>
    <property type="project" value="UniProtKB-UniRule"/>
</dbReference>
<dbReference type="PANTHER" id="PTHR11802:SF479">
    <property type="entry name" value="CARBOXYPEPTIDASE"/>
    <property type="match status" value="1"/>
</dbReference>
<protein>
    <recommendedName>
        <fullName evidence="6">Carboxypeptidase</fullName>
        <ecNumber evidence="6">3.4.16.-</ecNumber>
    </recommendedName>
</protein>
<dbReference type="Proteomes" id="UP000557566">
    <property type="component" value="Unassembled WGS sequence"/>
</dbReference>
<keyword evidence="5" id="KW-0325">Glycoprotein</keyword>
<keyword evidence="6" id="KW-0732">Signal</keyword>
<evidence type="ECO:0000313" key="8">
    <source>
        <dbReference type="Proteomes" id="UP000557566"/>
    </source>
</evidence>
<dbReference type="SUPFAM" id="SSF53474">
    <property type="entry name" value="alpha/beta-Hydrolases"/>
    <property type="match status" value="1"/>
</dbReference>
<evidence type="ECO:0000256" key="5">
    <source>
        <dbReference type="ARBA" id="ARBA00023180"/>
    </source>
</evidence>
<gene>
    <name evidence="7" type="ORF">G6O67_003487</name>
</gene>
<keyword evidence="2 6" id="KW-0121">Carboxypeptidase</keyword>
<organism evidence="7 8">
    <name type="scientific">Ophiocordyceps sinensis</name>
    <dbReference type="NCBI Taxonomy" id="72228"/>
    <lineage>
        <taxon>Eukaryota</taxon>
        <taxon>Fungi</taxon>
        <taxon>Dikarya</taxon>
        <taxon>Ascomycota</taxon>
        <taxon>Pezizomycotina</taxon>
        <taxon>Sordariomycetes</taxon>
        <taxon>Hypocreomycetidae</taxon>
        <taxon>Hypocreales</taxon>
        <taxon>Ophiocordycipitaceae</taxon>
        <taxon>Ophiocordyceps</taxon>
    </lineage>
</organism>
<evidence type="ECO:0000256" key="1">
    <source>
        <dbReference type="ARBA" id="ARBA00009431"/>
    </source>
</evidence>
<accession>A0A8H4V8P2</accession>
<dbReference type="Pfam" id="PF00450">
    <property type="entry name" value="Peptidase_S10"/>
    <property type="match status" value="1"/>
</dbReference>
<dbReference type="EC" id="3.4.16.-" evidence="6"/>
<feature type="signal peptide" evidence="6">
    <location>
        <begin position="1"/>
        <end position="16"/>
    </location>
</feature>
<dbReference type="PRINTS" id="PR00724">
    <property type="entry name" value="CRBOXYPTASEC"/>
</dbReference>
<evidence type="ECO:0000256" key="2">
    <source>
        <dbReference type="ARBA" id="ARBA00022645"/>
    </source>
</evidence>
<dbReference type="InterPro" id="IPR018202">
    <property type="entry name" value="Ser_caboxypep_ser_AS"/>
</dbReference>
<sequence length="564" mass="61680">MRSTWLVLALLSLSTASPLGSQAEQPLQRLHGHSASADAARRGSLSGVVRRGGDSAHRFLNDVTKDFVVNGTTLPEVDFDIGESYAGQLPISQEADERDHMFFWFFPTANEEHKETKEIVIWLNGGPGCSSLLGLIQENGPFLWPPGLRKPVSNPWSWHLLSNIVYVEQPVTVGFSQGTATAKDEDDVARQFLGFWKNLMRLFSLEGYRVYVVAESYGGYYGPYIASHMVDANDGRYYDVAGLMIYDGIMFNEVVQSGVVSESFVEQHRDLMPLDDATMARVHNVSERCGFADYRRTYLAYPPAGPAPRVPPGSTAGPDGSPVPDPECERLFVDVYEAMREINPCFNIYNIPDHCPRPDDAVGPAGPYFDRADVKRAMHAPAEVRWSQCVDGVFNSSRGDRSPPPDAHELPNVVDATGNVIIAHGAMDYILPLDGVLLGLQNMTWGGRLGFQTAPSDPFYVPRYGFNGSDAAVYYGSLLPSGSGVQGTAHHERGLTLVVTQLAGHEGPAYAAAGAFRHLEKLLGRVRSLTDTEPFTIPELRGVAQAEKPLGKGTVKIPYRAGGY</sequence>
<evidence type="ECO:0000256" key="4">
    <source>
        <dbReference type="ARBA" id="ARBA00022801"/>
    </source>
</evidence>
<dbReference type="GO" id="GO:0006508">
    <property type="term" value="P:proteolysis"/>
    <property type="evidence" value="ECO:0007669"/>
    <property type="project" value="UniProtKB-KW"/>
</dbReference>
<dbReference type="PROSITE" id="PS00131">
    <property type="entry name" value="CARBOXYPEPT_SER_SER"/>
    <property type="match status" value="1"/>
</dbReference>
<comment type="caution">
    <text evidence="7">The sequence shown here is derived from an EMBL/GenBank/DDBJ whole genome shotgun (WGS) entry which is preliminary data.</text>
</comment>
<feature type="chain" id="PRO_5034923104" description="Carboxypeptidase" evidence="6">
    <location>
        <begin position="17"/>
        <end position="564"/>
    </location>
</feature>
<dbReference type="Gene3D" id="3.40.50.1820">
    <property type="entry name" value="alpha/beta hydrolase"/>
    <property type="match status" value="1"/>
</dbReference>
<evidence type="ECO:0000256" key="3">
    <source>
        <dbReference type="ARBA" id="ARBA00022670"/>
    </source>
</evidence>
<evidence type="ECO:0000256" key="6">
    <source>
        <dbReference type="RuleBase" id="RU361156"/>
    </source>
</evidence>
<evidence type="ECO:0000313" key="7">
    <source>
        <dbReference type="EMBL" id="KAF4511715.1"/>
    </source>
</evidence>
<dbReference type="AlphaFoldDB" id="A0A8H4V8P2"/>
<proteinExistence type="inferred from homology"/>
<name>A0A8H4V8P2_9HYPO</name>
<reference evidence="7 8" key="1">
    <citation type="journal article" date="2020" name="Genome Biol. Evol.">
        <title>A new high-quality draft genome assembly of the Chinese cordyceps Ophiocordyceps sinensis.</title>
        <authorList>
            <person name="Shu R."/>
            <person name="Zhang J."/>
            <person name="Meng Q."/>
            <person name="Zhang H."/>
            <person name="Zhou G."/>
            <person name="Li M."/>
            <person name="Wu P."/>
            <person name="Zhao Y."/>
            <person name="Chen C."/>
            <person name="Qin Q."/>
        </authorList>
    </citation>
    <scope>NUCLEOTIDE SEQUENCE [LARGE SCALE GENOMIC DNA]</scope>
    <source>
        <strain evidence="7 8">IOZ07</strain>
    </source>
</reference>
<dbReference type="EMBL" id="JAAVMX010000003">
    <property type="protein sequence ID" value="KAF4511715.1"/>
    <property type="molecule type" value="Genomic_DNA"/>
</dbReference>
<keyword evidence="3 6" id="KW-0645">Protease</keyword>
<dbReference type="OrthoDB" id="443318at2759"/>
<comment type="similarity">
    <text evidence="1 6">Belongs to the peptidase S10 family.</text>
</comment>
<keyword evidence="4 6" id="KW-0378">Hydrolase</keyword>
<keyword evidence="8" id="KW-1185">Reference proteome</keyword>